<protein>
    <submittedName>
        <fullName evidence="2">Uncharacterized protein</fullName>
    </submittedName>
</protein>
<feature type="compositionally biased region" description="Low complexity" evidence="1">
    <location>
        <begin position="537"/>
        <end position="548"/>
    </location>
</feature>
<organism evidence="2 3">
    <name type="scientific">Polyporus arcularius HHB13444</name>
    <dbReference type="NCBI Taxonomy" id="1314778"/>
    <lineage>
        <taxon>Eukaryota</taxon>
        <taxon>Fungi</taxon>
        <taxon>Dikarya</taxon>
        <taxon>Basidiomycota</taxon>
        <taxon>Agaricomycotina</taxon>
        <taxon>Agaricomycetes</taxon>
        <taxon>Polyporales</taxon>
        <taxon>Polyporaceae</taxon>
        <taxon>Polyporus</taxon>
    </lineage>
</organism>
<evidence type="ECO:0000256" key="1">
    <source>
        <dbReference type="SAM" id="MobiDB-lite"/>
    </source>
</evidence>
<reference evidence="2 3" key="1">
    <citation type="journal article" date="2019" name="Nat. Ecol. Evol.">
        <title>Megaphylogeny resolves global patterns of mushroom evolution.</title>
        <authorList>
            <person name="Varga T."/>
            <person name="Krizsan K."/>
            <person name="Foldi C."/>
            <person name="Dima B."/>
            <person name="Sanchez-Garcia M."/>
            <person name="Sanchez-Ramirez S."/>
            <person name="Szollosi G.J."/>
            <person name="Szarkandi J.G."/>
            <person name="Papp V."/>
            <person name="Albert L."/>
            <person name="Andreopoulos W."/>
            <person name="Angelini C."/>
            <person name="Antonin V."/>
            <person name="Barry K.W."/>
            <person name="Bougher N.L."/>
            <person name="Buchanan P."/>
            <person name="Buyck B."/>
            <person name="Bense V."/>
            <person name="Catcheside P."/>
            <person name="Chovatia M."/>
            <person name="Cooper J."/>
            <person name="Damon W."/>
            <person name="Desjardin D."/>
            <person name="Finy P."/>
            <person name="Geml J."/>
            <person name="Haridas S."/>
            <person name="Hughes K."/>
            <person name="Justo A."/>
            <person name="Karasinski D."/>
            <person name="Kautmanova I."/>
            <person name="Kiss B."/>
            <person name="Kocsube S."/>
            <person name="Kotiranta H."/>
            <person name="LaButti K.M."/>
            <person name="Lechner B.E."/>
            <person name="Liimatainen K."/>
            <person name="Lipzen A."/>
            <person name="Lukacs Z."/>
            <person name="Mihaltcheva S."/>
            <person name="Morgado L.N."/>
            <person name="Niskanen T."/>
            <person name="Noordeloos M.E."/>
            <person name="Ohm R.A."/>
            <person name="Ortiz-Santana B."/>
            <person name="Ovrebo C."/>
            <person name="Racz N."/>
            <person name="Riley R."/>
            <person name="Savchenko A."/>
            <person name="Shiryaev A."/>
            <person name="Soop K."/>
            <person name="Spirin V."/>
            <person name="Szebenyi C."/>
            <person name="Tomsovsky M."/>
            <person name="Tulloss R.E."/>
            <person name="Uehling J."/>
            <person name="Grigoriev I.V."/>
            <person name="Vagvolgyi C."/>
            <person name="Papp T."/>
            <person name="Martin F.M."/>
            <person name="Miettinen O."/>
            <person name="Hibbett D.S."/>
            <person name="Nagy L.G."/>
        </authorList>
    </citation>
    <scope>NUCLEOTIDE SEQUENCE [LARGE SCALE GENOMIC DNA]</scope>
    <source>
        <strain evidence="2 3">HHB13444</strain>
    </source>
</reference>
<dbReference type="Proteomes" id="UP000308197">
    <property type="component" value="Unassembled WGS sequence"/>
</dbReference>
<feature type="compositionally biased region" description="Basic and acidic residues" evidence="1">
    <location>
        <begin position="10"/>
        <end position="29"/>
    </location>
</feature>
<feature type="compositionally biased region" description="Low complexity" evidence="1">
    <location>
        <begin position="95"/>
        <end position="108"/>
    </location>
</feature>
<proteinExistence type="predicted"/>
<dbReference type="Pfam" id="PF20414">
    <property type="entry name" value="DUF6698"/>
    <property type="match status" value="1"/>
</dbReference>
<dbReference type="InParanoid" id="A0A5C3NQH4"/>
<dbReference type="InterPro" id="IPR046521">
    <property type="entry name" value="DUF6698"/>
</dbReference>
<evidence type="ECO:0000313" key="2">
    <source>
        <dbReference type="EMBL" id="TFK79624.1"/>
    </source>
</evidence>
<feature type="compositionally biased region" description="Pro residues" evidence="1">
    <location>
        <begin position="51"/>
        <end position="68"/>
    </location>
</feature>
<gene>
    <name evidence="2" type="ORF">K466DRAFT_570129</name>
</gene>
<name>A0A5C3NQH4_9APHY</name>
<feature type="region of interest" description="Disordered" evidence="1">
    <location>
        <begin position="482"/>
        <end position="548"/>
    </location>
</feature>
<keyword evidence="3" id="KW-1185">Reference proteome</keyword>
<dbReference type="AlphaFoldDB" id="A0A5C3NQH4"/>
<feature type="region of interest" description="Disordered" evidence="1">
    <location>
        <begin position="194"/>
        <end position="226"/>
    </location>
</feature>
<feature type="region of interest" description="Disordered" evidence="1">
    <location>
        <begin position="1"/>
        <end position="124"/>
    </location>
</feature>
<feature type="compositionally biased region" description="Acidic residues" evidence="1">
    <location>
        <begin position="194"/>
        <end position="220"/>
    </location>
</feature>
<accession>A0A5C3NQH4</accession>
<dbReference type="STRING" id="1314778.A0A5C3NQH4"/>
<feature type="compositionally biased region" description="Basic residues" evidence="1">
    <location>
        <begin position="85"/>
        <end position="94"/>
    </location>
</feature>
<sequence>MGGDGKRKRKAEEKEAERQAKKAREDGKRRAQVQLRAVSRTVTKATEKPLPRNPSVPPRSPSPPPRNSSPPLITNDAEQVDHPPRGRTRNRRARSLSSGLSSDSDSSLSPPPTPKRKRAQEVSGLGDNEVIQRWRDLCATIKIMADDNKTRNVSKSISDYHDKARLVGQHVHPFINAQQALTFGLTYKEGDFDWDEEDDEMDADADKDEDGDEDEDDEESPKEKRARELADKKELFYQYNALLNMIPDLKIDIHLLTDAELETLGDFIQKAASKARGTDTSHLVNRMITYMQIADRKPKKGVPKLPPILTKALRGYGNYHTARALLPPSARESFESDWETPLFKMLYKSLWTGTVTAGMDGCRPDKVPGKSPIGVHYKLKEVTPRSLVYTAVLAREVLTAHDWSLMDLDFNNCDFFNSLVALFALPLSPWAKETLDWWSIASSREVYGNMSARTTKKLVGSQRTTAKAIRLTLKAMASAAKKGKMVARTPSSPAPEPSDPLSSTPDRDSSSTLGSGLGSGSDFHAPEAEDTSDPPDADNASSSSSLAV</sequence>
<evidence type="ECO:0000313" key="3">
    <source>
        <dbReference type="Proteomes" id="UP000308197"/>
    </source>
</evidence>
<dbReference type="EMBL" id="ML211978">
    <property type="protein sequence ID" value="TFK79624.1"/>
    <property type="molecule type" value="Genomic_DNA"/>
</dbReference>